<protein>
    <submittedName>
        <fullName evidence="1">Uncharacterized protein</fullName>
    </submittedName>
</protein>
<dbReference type="Proteomes" id="UP000577697">
    <property type="component" value="Unassembled WGS sequence"/>
</dbReference>
<dbReference type="RefSeq" id="WP_067958942.1">
    <property type="nucleotide sequence ID" value="NZ_CP015005.1"/>
</dbReference>
<dbReference type="KEGG" id="aak:AA2016_2232"/>
<dbReference type="Proteomes" id="UP000075755">
    <property type="component" value="Chromosome"/>
</dbReference>
<evidence type="ECO:0000313" key="3">
    <source>
        <dbReference type="Proteomes" id="UP000075755"/>
    </source>
</evidence>
<organism evidence="1 3">
    <name type="scientific">Aminobacter aminovorans</name>
    <name type="common">Chelatobacter heintzii</name>
    <dbReference type="NCBI Taxonomy" id="83263"/>
    <lineage>
        <taxon>Bacteria</taxon>
        <taxon>Pseudomonadati</taxon>
        <taxon>Pseudomonadota</taxon>
        <taxon>Alphaproteobacteria</taxon>
        <taxon>Hyphomicrobiales</taxon>
        <taxon>Phyllobacteriaceae</taxon>
        <taxon>Aminobacter</taxon>
    </lineage>
</organism>
<evidence type="ECO:0000313" key="4">
    <source>
        <dbReference type="Proteomes" id="UP000577697"/>
    </source>
</evidence>
<reference evidence="1 3" key="1">
    <citation type="submission" date="2016-03" db="EMBL/GenBank/DDBJ databases">
        <title>Complete genome of Aminobacter aminovorans KCTC 2477.</title>
        <authorList>
            <person name="Kim K.M."/>
        </authorList>
    </citation>
    <scope>NUCLEOTIDE SEQUENCE [LARGE SCALE GENOMIC DNA]</scope>
    <source>
        <strain evidence="1 3">KCTC 2477</strain>
    </source>
</reference>
<dbReference type="EMBL" id="JACICB010000007">
    <property type="protein sequence ID" value="MBB3705857.1"/>
    <property type="molecule type" value="Genomic_DNA"/>
</dbReference>
<sequence length="210" mass="23455">MAGFETFERDLRFATKGLKPEEINKGLAKFARAELRRVITSGQASTSYERYVNGVKGAVEESVKAPGPILYEFVNWPLVIRAALAELQRRSPRRSGRYAGGFIVLANGATAPDYSRIPIDAEIVIFNARPYTRKIEIGANKTGKRHVDGAKSAMARRFKDAFKFETRFLNIAAGIHPEVPYRLRNSQGRRKDRQAGGLLTYPSLVINAVR</sequence>
<proteinExistence type="predicted"/>
<evidence type="ECO:0000313" key="2">
    <source>
        <dbReference type="EMBL" id="MBB3705857.1"/>
    </source>
</evidence>
<dbReference type="EMBL" id="CP015005">
    <property type="protein sequence ID" value="AMS41161.1"/>
    <property type="molecule type" value="Genomic_DNA"/>
</dbReference>
<evidence type="ECO:0000313" key="1">
    <source>
        <dbReference type="EMBL" id="AMS41161.1"/>
    </source>
</evidence>
<accession>A0AAC9ARC7</accession>
<reference evidence="2 4" key="2">
    <citation type="submission" date="2020-08" db="EMBL/GenBank/DDBJ databases">
        <title>Genomic Encyclopedia of Type Strains, Phase IV (KMG-IV): sequencing the most valuable type-strain genomes for metagenomic binning, comparative biology and taxonomic classification.</title>
        <authorList>
            <person name="Goeker M."/>
        </authorList>
    </citation>
    <scope>NUCLEOTIDE SEQUENCE [LARGE SCALE GENOMIC DNA]</scope>
    <source>
        <strain evidence="2 4">DSM 10368</strain>
    </source>
</reference>
<gene>
    <name evidence="1" type="ORF">AA2016_2232</name>
    <name evidence="2" type="ORF">FHS67_002176</name>
</gene>
<name>A0AAC9ARC7_AMIAI</name>
<keyword evidence="4" id="KW-1185">Reference proteome</keyword>
<dbReference type="AlphaFoldDB" id="A0AAC9ARC7"/>